<organism evidence="2 3">
    <name type="scientific">Pelagibaculum spongiae</name>
    <dbReference type="NCBI Taxonomy" id="2080658"/>
    <lineage>
        <taxon>Bacteria</taxon>
        <taxon>Pseudomonadati</taxon>
        <taxon>Pseudomonadota</taxon>
        <taxon>Gammaproteobacteria</taxon>
        <taxon>Oceanospirillales</taxon>
        <taxon>Pelagibaculum</taxon>
    </lineage>
</organism>
<feature type="domain" description="PilZ" evidence="1">
    <location>
        <begin position="9"/>
        <end position="98"/>
    </location>
</feature>
<dbReference type="OrthoDB" id="5290589at2"/>
<dbReference type="AlphaFoldDB" id="A0A2V1GRM2"/>
<reference evidence="2 3" key="1">
    <citation type="submission" date="2018-04" db="EMBL/GenBank/DDBJ databases">
        <title>Thalassorhabdus spongiae gen. nov., sp. nov., isolated from a marine sponge in South-West Iceland.</title>
        <authorList>
            <person name="Knobloch S."/>
            <person name="Daussin A."/>
            <person name="Johannsson R."/>
            <person name="Marteinsson V.T."/>
        </authorList>
    </citation>
    <scope>NUCLEOTIDE SEQUENCE [LARGE SCALE GENOMIC DNA]</scope>
    <source>
        <strain evidence="2 3">Hp12</strain>
    </source>
</reference>
<dbReference type="EMBL" id="QDDL01000013">
    <property type="protein sequence ID" value="PVZ64314.1"/>
    <property type="molecule type" value="Genomic_DNA"/>
</dbReference>
<proteinExistence type="predicted"/>
<dbReference type="Gene3D" id="2.40.10.220">
    <property type="entry name" value="predicted glycosyltransferase like domains"/>
    <property type="match status" value="1"/>
</dbReference>
<sequence length="107" mass="11927">MSDETINQEKRAFFRMRIPGKVIIKPFNSDQPLQGKCINISANGLLFESATALNVNSEVEIEVYSADINVQPLITNALVIRCQLIADSSCYEIALKMDLPQSNKPIQ</sequence>
<evidence type="ECO:0000313" key="2">
    <source>
        <dbReference type="EMBL" id="PVZ64314.1"/>
    </source>
</evidence>
<name>A0A2V1GRM2_9GAMM</name>
<dbReference type="Pfam" id="PF07238">
    <property type="entry name" value="PilZ"/>
    <property type="match status" value="1"/>
</dbReference>
<accession>A0A2V1GRM2</accession>
<dbReference type="RefSeq" id="WP_116688865.1">
    <property type="nucleotide sequence ID" value="NZ_CAWNYD010000013.1"/>
</dbReference>
<evidence type="ECO:0000259" key="1">
    <source>
        <dbReference type="Pfam" id="PF07238"/>
    </source>
</evidence>
<dbReference type="SUPFAM" id="SSF141371">
    <property type="entry name" value="PilZ domain-like"/>
    <property type="match status" value="1"/>
</dbReference>
<dbReference type="Proteomes" id="UP000244906">
    <property type="component" value="Unassembled WGS sequence"/>
</dbReference>
<gene>
    <name evidence="2" type="ORF">DC094_19815</name>
</gene>
<keyword evidence="3" id="KW-1185">Reference proteome</keyword>
<comment type="caution">
    <text evidence="2">The sequence shown here is derived from an EMBL/GenBank/DDBJ whole genome shotgun (WGS) entry which is preliminary data.</text>
</comment>
<protein>
    <recommendedName>
        <fullName evidence="1">PilZ domain-containing protein</fullName>
    </recommendedName>
</protein>
<dbReference type="InterPro" id="IPR009875">
    <property type="entry name" value="PilZ_domain"/>
</dbReference>
<dbReference type="GO" id="GO:0035438">
    <property type="term" value="F:cyclic-di-GMP binding"/>
    <property type="evidence" value="ECO:0007669"/>
    <property type="project" value="InterPro"/>
</dbReference>
<evidence type="ECO:0000313" key="3">
    <source>
        <dbReference type="Proteomes" id="UP000244906"/>
    </source>
</evidence>